<name>A0A6A5X5U7_9PLEO</name>
<reference evidence="1" key="1">
    <citation type="journal article" date="2020" name="Stud. Mycol.">
        <title>101 Dothideomycetes genomes: a test case for predicting lifestyles and emergence of pathogens.</title>
        <authorList>
            <person name="Haridas S."/>
            <person name="Albert R."/>
            <person name="Binder M."/>
            <person name="Bloem J."/>
            <person name="Labutti K."/>
            <person name="Salamov A."/>
            <person name="Andreopoulos B."/>
            <person name="Baker S."/>
            <person name="Barry K."/>
            <person name="Bills G."/>
            <person name="Bluhm B."/>
            <person name="Cannon C."/>
            <person name="Castanera R."/>
            <person name="Culley D."/>
            <person name="Daum C."/>
            <person name="Ezra D."/>
            <person name="Gonzalez J."/>
            <person name="Henrissat B."/>
            <person name="Kuo A."/>
            <person name="Liang C."/>
            <person name="Lipzen A."/>
            <person name="Lutzoni F."/>
            <person name="Magnuson J."/>
            <person name="Mondo S."/>
            <person name="Nolan M."/>
            <person name="Ohm R."/>
            <person name="Pangilinan J."/>
            <person name="Park H.-J."/>
            <person name="Ramirez L."/>
            <person name="Alfaro M."/>
            <person name="Sun H."/>
            <person name="Tritt A."/>
            <person name="Yoshinaga Y."/>
            <person name="Zwiers L.-H."/>
            <person name="Turgeon B."/>
            <person name="Goodwin S."/>
            <person name="Spatafora J."/>
            <person name="Crous P."/>
            <person name="Grigoriev I."/>
        </authorList>
    </citation>
    <scope>NUCLEOTIDE SEQUENCE</scope>
    <source>
        <strain evidence="1">CBS 123094</strain>
    </source>
</reference>
<sequence>MALAKLALTTSTRIDCGLSCRKTLGLFLYICFIIRLSITIQIRRLVCHHSVPHLTDRNSVITTSANKALQPVCGVVAEGVRQACWAGICSSAFSTAIISCGYHLP</sequence>
<proteinExistence type="predicted"/>
<evidence type="ECO:0000313" key="2">
    <source>
        <dbReference type="Proteomes" id="UP000799779"/>
    </source>
</evidence>
<accession>A0A6A5X5U7</accession>
<dbReference type="EMBL" id="ML977556">
    <property type="protein sequence ID" value="KAF2008217.1"/>
    <property type="molecule type" value="Genomic_DNA"/>
</dbReference>
<gene>
    <name evidence="1" type="ORF">P154DRAFT_18033</name>
</gene>
<dbReference type="AlphaFoldDB" id="A0A6A5X5U7"/>
<keyword evidence="2" id="KW-1185">Reference proteome</keyword>
<evidence type="ECO:0000313" key="1">
    <source>
        <dbReference type="EMBL" id="KAF2008217.1"/>
    </source>
</evidence>
<organism evidence="1 2">
    <name type="scientific">Amniculicola lignicola CBS 123094</name>
    <dbReference type="NCBI Taxonomy" id="1392246"/>
    <lineage>
        <taxon>Eukaryota</taxon>
        <taxon>Fungi</taxon>
        <taxon>Dikarya</taxon>
        <taxon>Ascomycota</taxon>
        <taxon>Pezizomycotina</taxon>
        <taxon>Dothideomycetes</taxon>
        <taxon>Pleosporomycetidae</taxon>
        <taxon>Pleosporales</taxon>
        <taxon>Amniculicolaceae</taxon>
        <taxon>Amniculicola</taxon>
    </lineage>
</organism>
<protein>
    <submittedName>
        <fullName evidence="1">Uncharacterized protein</fullName>
    </submittedName>
</protein>
<dbReference type="Proteomes" id="UP000799779">
    <property type="component" value="Unassembled WGS sequence"/>
</dbReference>